<dbReference type="InterPro" id="IPR003511">
    <property type="entry name" value="HORMA_dom"/>
</dbReference>
<keyword evidence="3" id="KW-1185">Reference proteome</keyword>
<proteinExistence type="predicted"/>
<dbReference type="PROSITE" id="PS50815">
    <property type="entry name" value="HORMA"/>
    <property type="match status" value="1"/>
</dbReference>
<dbReference type="GO" id="GO:0016035">
    <property type="term" value="C:zeta DNA polymerase complex"/>
    <property type="evidence" value="ECO:0007669"/>
    <property type="project" value="TreeGrafter"/>
</dbReference>
<evidence type="ECO:0000313" key="2">
    <source>
        <dbReference type="EMBL" id="SPP84393.1"/>
    </source>
</evidence>
<protein>
    <submittedName>
        <fullName evidence="2">Blast:Mitotic spindle assembly checkpoint protein MAD2B</fullName>
    </submittedName>
</protein>
<gene>
    <name evidence="2" type="ORF">DGUA_6G016961</name>
</gene>
<dbReference type="OMA" id="QYQEFPW"/>
<dbReference type="Proteomes" id="UP000268350">
    <property type="component" value="Unassembled WGS sequence"/>
</dbReference>
<name>A0A3B0JTL2_DROGU</name>
<dbReference type="SUPFAM" id="SSF56019">
    <property type="entry name" value="The spindle assembly checkpoint protein mad2"/>
    <property type="match status" value="1"/>
</dbReference>
<evidence type="ECO:0000313" key="3">
    <source>
        <dbReference type="Proteomes" id="UP000268350"/>
    </source>
</evidence>
<reference evidence="3" key="1">
    <citation type="submission" date="2018-01" db="EMBL/GenBank/DDBJ databases">
        <authorList>
            <person name="Alioto T."/>
            <person name="Alioto T."/>
        </authorList>
    </citation>
    <scope>NUCLEOTIDE SEQUENCE [LARGE SCALE GENOMIC DNA]</scope>
</reference>
<dbReference type="EMBL" id="OUUW01000008">
    <property type="protein sequence ID" value="SPP84393.1"/>
    <property type="molecule type" value="Genomic_DNA"/>
</dbReference>
<dbReference type="OrthoDB" id="21254at2759"/>
<dbReference type="InterPro" id="IPR045091">
    <property type="entry name" value="Mad2-like"/>
</dbReference>
<accession>A0A3B0JTL2</accession>
<evidence type="ECO:0000259" key="1">
    <source>
        <dbReference type="PROSITE" id="PS50815"/>
    </source>
</evidence>
<dbReference type="Pfam" id="PF02301">
    <property type="entry name" value="HORMA"/>
    <property type="match status" value="1"/>
</dbReference>
<feature type="domain" description="HORMA" evidence="1">
    <location>
        <begin position="4"/>
        <end position="200"/>
    </location>
</feature>
<dbReference type="PANTHER" id="PTHR11842:SF10">
    <property type="entry name" value="MITOTIC SPINDLE ASSEMBLY CHECKPOINT PROTEIN MAD2B"/>
    <property type="match status" value="1"/>
</dbReference>
<dbReference type="AlphaFoldDB" id="A0A3B0JTL2"/>
<dbReference type="PANTHER" id="PTHR11842">
    <property type="entry name" value="MITOTIC SPINDLE ASSEMBLY CHECKPOINT PROTEIN MAD2"/>
    <property type="match status" value="1"/>
</dbReference>
<dbReference type="InterPro" id="IPR036570">
    <property type="entry name" value="HORMA_dom_sf"/>
</dbReference>
<sequence>MQSEYANDIHLEAIEVFLNHILYVRGIYPTQIFKKRRIYNTPVYVSIYPPLNTYLAGVLRSARELLDRRELKCFEIILYHSENQPLESYMLQLDILESGAARQPAEDPHLIEYEQQLRVALHKLSERVKPLPKLPGNCQFKVHLHTTQTAFVQFSHEAQYQDFPWLQAETPQQMDARSPKVCLLPLATVDNVGLKMQARIFA</sequence>
<dbReference type="STRING" id="7266.A0A3B0JTL2"/>
<dbReference type="Gene3D" id="3.30.900.10">
    <property type="entry name" value="HORMA domain"/>
    <property type="match status" value="1"/>
</dbReference>
<organism evidence="2 3">
    <name type="scientific">Drosophila guanche</name>
    <name type="common">Fruit fly</name>
    <dbReference type="NCBI Taxonomy" id="7266"/>
    <lineage>
        <taxon>Eukaryota</taxon>
        <taxon>Metazoa</taxon>
        <taxon>Ecdysozoa</taxon>
        <taxon>Arthropoda</taxon>
        <taxon>Hexapoda</taxon>
        <taxon>Insecta</taxon>
        <taxon>Pterygota</taxon>
        <taxon>Neoptera</taxon>
        <taxon>Endopterygota</taxon>
        <taxon>Diptera</taxon>
        <taxon>Brachycera</taxon>
        <taxon>Muscomorpha</taxon>
        <taxon>Ephydroidea</taxon>
        <taxon>Drosophilidae</taxon>
        <taxon>Drosophila</taxon>
        <taxon>Sophophora</taxon>
    </lineage>
</organism>